<organism evidence="1">
    <name type="scientific">Ixodes ricinus</name>
    <name type="common">Common tick</name>
    <name type="synonym">Acarus ricinus</name>
    <dbReference type="NCBI Taxonomy" id="34613"/>
    <lineage>
        <taxon>Eukaryota</taxon>
        <taxon>Metazoa</taxon>
        <taxon>Ecdysozoa</taxon>
        <taxon>Arthropoda</taxon>
        <taxon>Chelicerata</taxon>
        <taxon>Arachnida</taxon>
        <taxon>Acari</taxon>
        <taxon>Parasitiformes</taxon>
        <taxon>Ixodida</taxon>
        <taxon>Ixodoidea</taxon>
        <taxon>Ixodidae</taxon>
        <taxon>Ixodinae</taxon>
        <taxon>Ixodes</taxon>
    </lineage>
</organism>
<protein>
    <submittedName>
        <fullName evidence="1">Putative secreted protein</fullName>
    </submittedName>
</protein>
<accession>A0A6B0UWE3</accession>
<sequence>MGSSRSAFLNSLDIRPPCFVGVLLVPVGEAAPDLTAFSSVGGSDLAAPPACWGAATGDAAAAAVATVAGAWALVAAFGAPCFLASWAPRELGTDTLRGGGADRGPLGFVSDAKLTVVALEGIPLATICGDAASANLDADESWSAISLRRLFKASANRS</sequence>
<reference evidence="1" key="1">
    <citation type="submission" date="2019-12" db="EMBL/GenBank/DDBJ databases">
        <title>An insight into the sialome of adult female Ixodes ricinus ticks feeding for 6 days.</title>
        <authorList>
            <person name="Perner J."/>
            <person name="Ribeiro J.M.C."/>
        </authorList>
    </citation>
    <scope>NUCLEOTIDE SEQUENCE</scope>
    <source>
        <strain evidence="1">Semi-engorged</strain>
        <tissue evidence="1">Salivary glands</tissue>
    </source>
</reference>
<dbReference type="EMBL" id="GIFC01012094">
    <property type="protein sequence ID" value="MXU94177.1"/>
    <property type="molecule type" value="Transcribed_RNA"/>
</dbReference>
<name>A0A6B0UWE3_IXORI</name>
<evidence type="ECO:0000313" key="1">
    <source>
        <dbReference type="EMBL" id="MXU94177.1"/>
    </source>
</evidence>
<dbReference type="AlphaFoldDB" id="A0A6B0UWE3"/>
<proteinExistence type="predicted"/>